<dbReference type="PANTHER" id="PTHR43581:SF2">
    <property type="entry name" value="EXCINUCLEASE ATPASE SUBUNIT"/>
    <property type="match status" value="1"/>
</dbReference>
<name>A0AB36FMM0_ALTMA</name>
<dbReference type="EMBL" id="MIPY01000052">
    <property type="protein sequence ID" value="OES25276.1"/>
    <property type="molecule type" value="Genomic_DNA"/>
</dbReference>
<feature type="domain" description="AAA+ ATPase" evidence="1">
    <location>
        <begin position="24"/>
        <end position="265"/>
    </location>
</feature>
<dbReference type="RefSeq" id="WP_069945577.1">
    <property type="nucleotide sequence ID" value="NZ_MIPW01000050.1"/>
</dbReference>
<keyword evidence="3" id="KW-1185">Reference proteome</keyword>
<reference evidence="2 3" key="1">
    <citation type="submission" date="2016-09" db="EMBL/GenBank/DDBJ databases">
        <title>Draft Genome Sequence of four Alteromonas macleodii strains isolated from copper coupons and grown long-term at elevated copper levels.</title>
        <authorList>
            <person name="Cusick K."/>
            <person name="Dale J."/>
            <person name="Little B."/>
            <person name="Biffinger J."/>
        </authorList>
    </citation>
    <scope>NUCLEOTIDE SEQUENCE [LARGE SCALE GENOMIC DNA]</scope>
    <source>
        <strain evidence="2 3">KCP01</strain>
    </source>
</reference>
<evidence type="ECO:0000259" key="1">
    <source>
        <dbReference type="SMART" id="SM00382"/>
    </source>
</evidence>
<dbReference type="Gene3D" id="3.40.50.300">
    <property type="entry name" value="P-loop containing nucleotide triphosphate hydrolases"/>
    <property type="match status" value="1"/>
</dbReference>
<dbReference type="InterPro" id="IPR027417">
    <property type="entry name" value="P-loop_NTPase"/>
</dbReference>
<dbReference type="InterPro" id="IPR051396">
    <property type="entry name" value="Bact_Antivir_Def_Nuclease"/>
</dbReference>
<dbReference type="AlphaFoldDB" id="A0AB36FMM0"/>
<proteinExistence type="predicted"/>
<dbReference type="Pfam" id="PF13175">
    <property type="entry name" value="AAA_15"/>
    <property type="match status" value="1"/>
</dbReference>
<evidence type="ECO:0000313" key="2">
    <source>
        <dbReference type="EMBL" id="OES25276.1"/>
    </source>
</evidence>
<dbReference type="SMART" id="SM00382">
    <property type="entry name" value="AAA"/>
    <property type="match status" value="1"/>
</dbReference>
<dbReference type="SUPFAM" id="SSF52540">
    <property type="entry name" value="P-loop containing nucleoside triphosphate hydrolases"/>
    <property type="match status" value="1"/>
</dbReference>
<accession>A0AB36FMM0</accession>
<comment type="caution">
    <text evidence="2">The sequence shown here is derived from an EMBL/GenBank/DDBJ whole genome shotgun (WGS) entry which is preliminary data.</text>
</comment>
<dbReference type="PANTHER" id="PTHR43581">
    <property type="entry name" value="ATP/GTP PHOSPHATASE"/>
    <property type="match status" value="1"/>
</dbReference>
<organism evidence="2 3">
    <name type="scientific">Alteromonas macleodii</name>
    <name type="common">Pseudoalteromonas macleodii</name>
    <dbReference type="NCBI Taxonomy" id="28108"/>
    <lineage>
        <taxon>Bacteria</taxon>
        <taxon>Pseudomonadati</taxon>
        <taxon>Pseudomonadota</taxon>
        <taxon>Gammaproteobacteria</taxon>
        <taxon>Alteromonadales</taxon>
        <taxon>Alteromonadaceae</taxon>
        <taxon>Alteromonas/Salinimonas group</taxon>
        <taxon>Alteromonas</taxon>
    </lineage>
</organism>
<dbReference type="InterPro" id="IPR003593">
    <property type="entry name" value="AAA+_ATPase"/>
</dbReference>
<dbReference type="InterPro" id="IPR041685">
    <property type="entry name" value="AAA_GajA/Old/RecF-like"/>
</dbReference>
<protein>
    <submittedName>
        <fullName evidence="2">AAA domain protein</fullName>
    </submittedName>
</protein>
<dbReference type="Proteomes" id="UP000095392">
    <property type="component" value="Unassembled WGS sequence"/>
</dbReference>
<gene>
    <name evidence="2" type="ORF">BFV95_4487</name>
</gene>
<sequence length="420" mass="48622">MLLSVEIENVQHIEHCSFEVDLSLNQLQCLVGKNGCGKTTLVRAIRNLSINDTFQQTGAPYIFDDSSHISYQVGDKAYSFVFNKKLKAIDSRELIDKDIRQLFGVELPIPHGKRFSHFQELVKYDSDIRSKIANGDFEVPEELIQFLNRVYGDDRFNSLKKVSIKNKTFYAILRDPVERFYIREDYLSSGEYFLINLYRYIHEKRKCIVIDEIDIALDSSAQVKLIEELRRLCELYEVNVIFTTHSLALMETLNEGELHYMENSEGKVSIREISHNYAKSILFGFHKNWDRYILAEDELSANFIKYLIHKTGEQIFSKYIVIHFGGAQNTVDIRNRNEAQEFFSGPENVLCALDGDQLNVGNLANLKNVVFLPYQDLEHELGLYWDARHDKIYDEGLNVRGNSPKKRGKSLLKCTSSDLI</sequence>
<evidence type="ECO:0000313" key="3">
    <source>
        <dbReference type="Proteomes" id="UP000095392"/>
    </source>
</evidence>